<dbReference type="Gene3D" id="3.80.10.10">
    <property type="entry name" value="Ribonuclease Inhibitor"/>
    <property type="match status" value="1"/>
</dbReference>
<reference evidence="1 2" key="1">
    <citation type="journal article" date="2018" name="Evol. Lett.">
        <title>Horizontal gene cluster transfer increased hallucinogenic mushroom diversity.</title>
        <authorList>
            <person name="Reynolds H.T."/>
            <person name="Vijayakumar V."/>
            <person name="Gluck-Thaler E."/>
            <person name="Korotkin H.B."/>
            <person name="Matheny P.B."/>
            <person name="Slot J.C."/>
        </authorList>
    </citation>
    <scope>NUCLEOTIDE SEQUENCE [LARGE SCALE GENOMIC DNA]</scope>
    <source>
        <strain evidence="1 2">2631</strain>
    </source>
</reference>
<organism evidence="1 2">
    <name type="scientific">Psilocybe cyanescens</name>
    <dbReference type="NCBI Taxonomy" id="93625"/>
    <lineage>
        <taxon>Eukaryota</taxon>
        <taxon>Fungi</taxon>
        <taxon>Dikarya</taxon>
        <taxon>Basidiomycota</taxon>
        <taxon>Agaricomycotina</taxon>
        <taxon>Agaricomycetes</taxon>
        <taxon>Agaricomycetidae</taxon>
        <taxon>Agaricales</taxon>
        <taxon>Agaricineae</taxon>
        <taxon>Strophariaceae</taxon>
        <taxon>Psilocybe</taxon>
    </lineage>
</organism>
<evidence type="ECO:0000313" key="1">
    <source>
        <dbReference type="EMBL" id="PPQ69589.1"/>
    </source>
</evidence>
<dbReference type="InParanoid" id="A0A409VTU3"/>
<protein>
    <recommendedName>
        <fullName evidence="3">F-box domain-containing protein</fullName>
    </recommendedName>
</protein>
<dbReference type="OrthoDB" id="3048040at2759"/>
<sequence>MVEPLALSSTHSYFSKVPNEILAKIFLAGTKIWKYGIWTDGNPPPGLPFPNLVSGVCNHWQVLSHGTPDLWTFICPPSANVCLMWMSRWLERSKAMPVTILLDDRTWALKSNLRVSGNITLDMMKEILGLLEDCMHRLHRLDIRVRLIPYEPMSQILSKATQLQQLSLCQWSGERTWFNGPSQGNSFSWLEQKPSLIRLRFQGLSLPYTTHLTSLDVHDLQLTYSDVQALFGANCCLKHLVLHNLYPIPLSRIPAQDSPMRVDSLCSIAISSDRAHTGARQAGYLFPLLDMPNVTYLELDCDVGFSVMFGKSLSAAKIDTLKIANRLPISFPSHSAESNDDIQTIQSFSNLRRLELTRVSTKLLLDKPASIRPSREVTRQRSIGSRMGVIRRATRIEGSTNGPSIATTWPGIRSILLDTAIAEDIVSLIVFIQCHKDVHTIELSTLAMRHLAFLKRKGDAIISIPYKISIRKSGFDFDDSEEGVTQDVEQWLSNMVDLKPISVLDNLLLKDADPLLQLP</sequence>
<name>A0A409VTU3_PSICY</name>
<dbReference type="SUPFAM" id="SSF52047">
    <property type="entry name" value="RNI-like"/>
    <property type="match status" value="1"/>
</dbReference>
<keyword evidence="2" id="KW-1185">Reference proteome</keyword>
<dbReference type="EMBL" id="NHYD01003930">
    <property type="protein sequence ID" value="PPQ69589.1"/>
    <property type="molecule type" value="Genomic_DNA"/>
</dbReference>
<dbReference type="InterPro" id="IPR032675">
    <property type="entry name" value="LRR_dom_sf"/>
</dbReference>
<accession>A0A409VTU3</accession>
<comment type="caution">
    <text evidence="1">The sequence shown here is derived from an EMBL/GenBank/DDBJ whole genome shotgun (WGS) entry which is preliminary data.</text>
</comment>
<dbReference type="AlphaFoldDB" id="A0A409VTU3"/>
<evidence type="ECO:0000313" key="2">
    <source>
        <dbReference type="Proteomes" id="UP000283269"/>
    </source>
</evidence>
<evidence type="ECO:0008006" key="3">
    <source>
        <dbReference type="Google" id="ProtNLM"/>
    </source>
</evidence>
<proteinExistence type="predicted"/>
<gene>
    <name evidence="1" type="ORF">CVT25_000964</name>
</gene>
<dbReference type="Proteomes" id="UP000283269">
    <property type="component" value="Unassembled WGS sequence"/>
</dbReference>